<proteinExistence type="inferred from homology"/>
<reference evidence="4" key="1">
    <citation type="submission" date="2018-11" db="EMBL/GenBank/DDBJ databases">
        <authorList>
            <consortium name="Pathogen Informatics"/>
        </authorList>
    </citation>
    <scope>NUCLEOTIDE SEQUENCE</scope>
</reference>
<dbReference type="GO" id="GO:1903461">
    <property type="term" value="P:Okazaki fragment processing involved in mitotic DNA replication"/>
    <property type="evidence" value="ECO:0007669"/>
    <property type="project" value="TreeGrafter"/>
</dbReference>
<dbReference type="SUPFAM" id="SSF56091">
    <property type="entry name" value="DNA ligase/mRNA capping enzyme, catalytic domain"/>
    <property type="match status" value="1"/>
</dbReference>
<organism evidence="4 5">
    <name type="scientific">Protopolystoma xenopodis</name>
    <dbReference type="NCBI Taxonomy" id="117903"/>
    <lineage>
        <taxon>Eukaryota</taxon>
        <taxon>Metazoa</taxon>
        <taxon>Spiralia</taxon>
        <taxon>Lophotrochozoa</taxon>
        <taxon>Platyhelminthes</taxon>
        <taxon>Monogenea</taxon>
        <taxon>Polyopisthocotylea</taxon>
        <taxon>Polystomatidea</taxon>
        <taxon>Polystomatidae</taxon>
        <taxon>Protopolystoma</taxon>
    </lineage>
</organism>
<gene>
    <name evidence="4" type="ORF">PXEA_LOCUS14052</name>
</gene>
<dbReference type="GO" id="GO:0006310">
    <property type="term" value="P:DNA recombination"/>
    <property type="evidence" value="ECO:0007669"/>
    <property type="project" value="InterPro"/>
</dbReference>
<evidence type="ECO:0000256" key="1">
    <source>
        <dbReference type="ARBA" id="ARBA00007572"/>
    </source>
</evidence>
<dbReference type="OrthoDB" id="206088at2759"/>
<dbReference type="GO" id="GO:0003910">
    <property type="term" value="F:DNA ligase (ATP) activity"/>
    <property type="evidence" value="ECO:0007669"/>
    <property type="project" value="InterPro"/>
</dbReference>
<sequence length="167" mass="18871">MEKFLINLLNIVLVYTRTDECLQIHVLPDGSIRVYSRNQENNTSKFPDIVNTLIPAALKIAFLSTQANRRLLRVTDASLLTHSSHCKTKKSSESICGNESLDNEDISGRIPITSCIIDSEAVAWDRAAGRILPFQILATRKRKVCNLFVWQRILASRLFVLISLVLF</sequence>
<comment type="caution">
    <text evidence="4">The sequence shown here is derived from an EMBL/GenBank/DDBJ whole genome shotgun (WGS) entry which is preliminary data.</text>
</comment>
<dbReference type="AlphaFoldDB" id="A0A3S5CME1"/>
<dbReference type="GO" id="GO:0006281">
    <property type="term" value="P:DNA repair"/>
    <property type="evidence" value="ECO:0007669"/>
    <property type="project" value="InterPro"/>
</dbReference>
<accession>A0A3S5CME1</accession>
<dbReference type="GO" id="GO:0005524">
    <property type="term" value="F:ATP binding"/>
    <property type="evidence" value="ECO:0007669"/>
    <property type="project" value="InterPro"/>
</dbReference>
<dbReference type="EMBL" id="CAAALY010047251">
    <property type="protein sequence ID" value="VEL20612.1"/>
    <property type="molecule type" value="Genomic_DNA"/>
</dbReference>
<evidence type="ECO:0000259" key="3">
    <source>
        <dbReference type="Pfam" id="PF01068"/>
    </source>
</evidence>
<dbReference type="InterPro" id="IPR012310">
    <property type="entry name" value="DNA_ligase_ATP-dep_cent"/>
</dbReference>
<evidence type="ECO:0000313" key="5">
    <source>
        <dbReference type="Proteomes" id="UP000784294"/>
    </source>
</evidence>
<keyword evidence="2" id="KW-0436">Ligase</keyword>
<dbReference type="Proteomes" id="UP000784294">
    <property type="component" value="Unassembled WGS sequence"/>
</dbReference>
<name>A0A3S5CME1_9PLAT</name>
<dbReference type="GO" id="GO:0005739">
    <property type="term" value="C:mitochondrion"/>
    <property type="evidence" value="ECO:0007669"/>
    <property type="project" value="TreeGrafter"/>
</dbReference>
<evidence type="ECO:0000313" key="4">
    <source>
        <dbReference type="EMBL" id="VEL20612.1"/>
    </source>
</evidence>
<dbReference type="PANTHER" id="PTHR45674:SF4">
    <property type="entry name" value="DNA LIGASE 1"/>
    <property type="match status" value="1"/>
</dbReference>
<keyword evidence="5" id="KW-1185">Reference proteome</keyword>
<dbReference type="PANTHER" id="PTHR45674">
    <property type="entry name" value="DNA LIGASE 1/3 FAMILY MEMBER"/>
    <property type="match status" value="1"/>
</dbReference>
<evidence type="ECO:0000256" key="2">
    <source>
        <dbReference type="ARBA" id="ARBA00022598"/>
    </source>
</evidence>
<dbReference type="Pfam" id="PF01068">
    <property type="entry name" value="DNA_ligase_A_M"/>
    <property type="match status" value="1"/>
</dbReference>
<comment type="similarity">
    <text evidence="1">Belongs to the ATP-dependent DNA ligase family.</text>
</comment>
<dbReference type="GO" id="GO:0005634">
    <property type="term" value="C:nucleus"/>
    <property type="evidence" value="ECO:0007669"/>
    <property type="project" value="TreeGrafter"/>
</dbReference>
<feature type="domain" description="ATP-dependent DNA ligase family profile" evidence="3">
    <location>
        <begin position="112"/>
        <end position="144"/>
    </location>
</feature>
<dbReference type="InterPro" id="IPR050191">
    <property type="entry name" value="ATP-dep_DNA_ligase"/>
</dbReference>
<protein>
    <recommendedName>
        <fullName evidence="3">ATP-dependent DNA ligase family profile domain-containing protein</fullName>
    </recommendedName>
</protein>
<dbReference type="Gene3D" id="3.30.470.30">
    <property type="entry name" value="DNA ligase/mRNA capping enzyme"/>
    <property type="match status" value="1"/>
</dbReference>